<dbReference type="PANTHER" id="PTHR11839">
    <property type="entry name" value="UDP/ADP-SUGAR PYROPHOSPHATASE"/>
    <property type="match status" value="1"/>
</dbReference>
<gene>
    <name evidence="3" type="primary">rppH</name>
    <name evidence="3" type="synonym">nudH</name>
    <name evidence="5" type="ORF">SAMN07250955_104113</name>
</gene>
<evidence type="ECO:0000313" key="5">
    <source>
        <dbReference type="EMBL" id="SNB64621.1"/>
    </source>
</evidence>
<evidence type="ECO:0000259" key="4">
    <source>
        <dbReference type="PROSITE" id="PS51462"/>
    </source>
</evidence>
<dbReference type="Pfam" id="PF00293">
    <property type="entry name" value="NUDIX"/>
    <property type="match status" value="1"/>
</dbReference>
<keyword evidence="6" id="KW-1185">Reference proteome</keyword>
<evidence type="ECO:0000256" key="2">
    <source>
        <dbReference type="ARBA" id="ARBA00022801"/>
    </source>
</evidence>
<dbReference type="InterPro" id="IPR022927">
    <property type="entry name" value="RppH"/>
</dbReference>
<dbReference type="InterPro" id="IPR015797">
    <property type="entry name" value="NUDIX_hydrolase-like_dom_sf"/>
</dbReference>
<dbReference type="PRINTS" id="PR00502">
    <property type="entry name" value="NUDIXFAMILY"/>
</dbReference>
<comment type="similarity">
    <text evidence="3">Belongs to the Nudix hydrolase family. RppH subfamily.</text>
</comment>
<dbReference type="HAMAP" id="MF_00298">
    <property type="entry name" value="Nudix_RppH"/>
    <property type="match status" value="1"/>
</dbReference>
<dbReference type="Proteomes" id="UP000197065">
    <property type="component" value="Unassembled WGS sequence"/>
</dbReference>
<dbReference type="EC" id="3.6.1.-" evidence="3"/>
<dbReference type="RefSeq" id="WP_088560701.1">
    <property type="nucleotide sequence ID" value="NZ_FYEH01000004.1"/>
</dbReference>
<name>A0A212QYB7_9PROT</name>
<dbReference type="GO" id="GO:0008893">
    <property type="term" value="F:guanosine-3',5'-bis(diphosphate) 3'-diphosphatase activity"/>
    <property type="evidence" value="ECO:0007669"/>
    <property type="project" value="TreeGrafter"/>
</dbReference>
<protein>
    <recommendedName>
        <fullName evidence="3">RNA pyrophosphohydrolase</fullName>
        <ecNumber evidence="3">3.6.1.-</ecNumber>
    </recommendedName>
    <alternativeName>
        <fullName evidence="3">(Di)nucleoside polyphosphate hydrolase</fullName>
    </alternativeName>
</protein>
<dbReference type="SUPFAM" id="SSF55811">
    <property type="entry name" value="Nudix"/>
    <property type="match status" value="1"/>
</dbReference>
<dbReference type="EMBL" id="FYEH01000004">
    <property type="protein sequence ID" value="SNB64621.1"/>
    <property type="molecule type" value="Genomic_DNA"/>
</dbReference>
<dbReference type="PROSITE" id="PS51462">
    <property type="entry name" value="NUDIX"/>
    <property type="match status" value="1"/>
</dbReference>
<evidence type="ECO:0000256" key="1">
    <source>
        <dbReference type="ARBA" id="ARBA00001936"/>
    </source>
</evidence>
<comment type="cofactor">
    <cofactor evidence="3">
        <name>a divalent metal cation</name>
        <dbReference type="ChEBI" id="CHEBI:60240"/>
    </cofactor>
</comment>
<dbReference type="NCBIfam" id="NF001938">
    <property type="entry name" value="PRK00714.1-5"/>
    <property type="match status" value="1"/>
</dbReference>
<dbReference type="GO" id="GO:0034432">
    <property type="term" value="F:bis(5'-adenosyl)-pentaphosphatase activity"/>
    <property type="evidence" value="ECO:0007669"/>
    <property type="project" value="TreeGrafter"/>
</dbReference>
<organism evidence="5 6">
    <name type="scientific">Arboricoccus pini</name>
    <dbReference type="NCBI Taxonomy" id="1963835"/>
    <lineage>
        <taxon>Bacteria</taxon>
        <taxon>Pseudomonadati</taxon>
        <taxon>Pseudomonadota</taxon>
        <taxon>Alphaproteobacteria</taxon>
        <taxon>Geminicoccales</taxon>
        <taxon>Geminicoccaceae</taxon>
        <taxon>Arboricoccus</taxon>
    </lineage>
</organism>
<feature type="domain" description="Nudix hydrolase" evidence="4">
    <location>
        <begin position="15"/>
        <end position="157"/>
    </location>
</feature>
<dbReference type="GO" id="GO:0006753">
    <property type="term" value="P:nucleoside phosphate metabolic process"/>
    <property type="evidence" value="ECO:0007669"/>
    <property type="project" value="TreeGrafter"/>
</dbReference>
<comment type="function">
    <text evidence="3">Accelerates the degradation of transcripts by removing pyrophosphate from the 5'-end of triphosphorylated RNA, leading to a more labile monophosphorylated state that can stimulate subsequent ribonuclease cleavage.</text>
</comment>
<comment type="cofactor">
    <cofactor evidence="1">
        <name>Mn(2+)</name>
        <dbReference type="ChEBI" id="CHEBI:29035"/>
    </cofactor>
</comment>
<evidence type="ECO:0000256" key="3">
    <source>
        <dbReference type="HAMAP-Rule" id="MF_00298"/>
    </source>
</evidence>
<sequence length="165" mass="18784">MARSGCVETSEPRAGYRPCVGIFLLDQADRVFVGRRADLRQEAWQLPQGGIDPGETPDQAGLREMFEEIGTNKARLLKKSRVWRSYDLPADLAARMWKGRYKGQTQLWIAYRFEGSEADIDLAGTHPEFAAHRWVDPEQLVALTVPFKRGVYGAVLDEFRELWAD</sequence>
<proteinExistence type="inferred from homology"/>
<accession>A0A212QYB7</accession>
<dbReference type="InterPro" id="IPR020476">
    <property type="entry name" value="Nudix_hydrolase"/>
</dbReference>
<dbReference type="GO" id="GO:0019693">
    <property type="term" value="P:ribose phosphate metabolic process"/>
    <property type="evidence" value="ECO:0007669"/>
    <property type="project" value="TreeGrafter"/>
</dbReference>
<evidence type="ECO:0000313" key="6">
    <source>
        <dbReference type="Proteomes" id="UP000197065"/>
    </source>
</evidence>
<dbReference type="AlphaFoldDB" id="A0A212QYB7"/>
<dbReference type="InterPro" id="IPR000086">
    <property type="entry name" value="NUDIX_hydrolase_dom"/>
</dbReference>
<dbReference type="Gene3D" id="3.90.79.10">
    <property type="entry name" value="Nucleoside Triphosphate Pyrophosphohydrolase"/>
    <property type="match status" value="1"/>
</dbReference>
<dbReference type="OrthoDB" id="9816040at2"/>
<feature type="short sequence motif" description="Nudix box" evidence="3">
    <location>
        <begin position="49"/>
        <end position="70"/>
    </location>
</feature>
<keyword evidence="2 3" id="KW-0378">Hydrolase</keyword>
<dbReference type="PANTHER" id="PTHR11839:SF22">
    <property type="entry name" value="NUDIX HYDROLASE 26, CHLOROPLASTIC"/>
    <property type="match status" value="1"/>
</dbReference>
<reference evidence="5 6" key="1">
    <citation type="submission" date="2017-06" db="EMBL/GenBank/DDBJ databases">
        <authorList>
            <person name="Kim H.J."/>
            <person name="Triplett B.A."/>
        </authorList>
    </citation>
    <scope>NUCLEOTIDE SEQUENCE [LARGE SCALE GENOMIC DNA]</scope>
    <source>
        <strain evidence="5 6">B29T1</strain>
    </source>
</reference>
<dbReference type="CDD" id="cd03671">
    <property type="entry name" value="NUDIX_Ap4A_hydrolase_plant_like"/>
    <property type="match status" value="1"/>
</dbReference>